<dbReference type="Gene3D" id="3.20.20.100">
    <property type="entry name" value="NADP-dependent oxidoreductase domain"/>
    <property type="match status" value="1"/>
</dbReference>
<dbReference type="SUPFAM" id="SSF51430">
    <property type="entry name" value="NAD(P)-linked oxidoreductase"/>
    <property type="match status" value="1"/>
</dbReference>
<organism evidence="2 3">
    <name type="scientific">Agathobacter rectalis</name>
    <dbReference type="NCBI Taxonomy" id="39491"/>
    <lineage>
        <taxon>Bacteria</taxon>
        <taxon>Bacillati</taxon>
        <taxon>Bacillota</taxon>
        <taxon>Clostridia</taxon>
        <taxon>Lachnospirales</taxon>
        <taxon>Lachnospiraceae</taxon>
        <taxon>Agathobacter</taxon>
    </lineage>
</organism>
<name>A0AAW4WQH9_9FIRM</name>
<sequence>GAFNRSLDRLRLDYVDLYLIHWPVPGCYPETGRALEKIRESGRAKSIGVSNFEEPHLTALFEFSGIIPAVNQIECHPLWNRKPLI</sequence>
<protein>
    <submittedName>
        <fullName evidence="2">Aldo/keto reductase</fullName>
    </submittedName>
</protein>
<dbReference type="PANTHER" id="PTHR11732">
    <property type="entry name" value="ALDO/KETO REDUCTASE"/>
    <property type="match status" value="1"/>
</dbReference>
<proteinExistence type="predicted"/>
<feature type="non-terminal residue" evidence="2">
    <location>
        <position position="1"/>
    </location>
</feature>
<dbReference type="EMBL" id="JAJFBX010000271">
    <property type="protein sequence ID" value="MCC2748878.1"/>
    <property type="molecule type" value="Genomic_DNA"/>
</dbReference>
<evidence type="ECO:0000313" key="2">
    <source>
        <dbReference type="EMBL" id="MCC2748878.1"/>
    </source>
</evidence>
<dbReference type="PROSITE" id="PS00062">
    <property type="entry name" value="ALDOKETO_REDUCTASE_2"/>
    <property type="match status" value="1"/>
</dbReference>
<dbReference type="Pfam" id="PF00248">
    <property type="entry name" value="Aldo_ket_red"/>
    <property type="match status" value="1"/>
</dbReference>
<dbReference type="AlphaFoldDB" id="A0AAW4WQH9"/>
<gene>
    <name evidence="2" type="ORF">LK487_18065</name>
</gene>
<dbReference type="InterPro" id="IPR018170">
    <property type="entry name" value="Aldo/ket_reductase_CS"/>
</dbReference>
<feature type="domain" description="NADP-dependent oxidoreductase" evidence="1">
    <location>
        <begin position="3"/>
        <end position="80"/>
    </location>
</feature>
<reference evidence="2" key="1">
    <citation type="submission" date="2021-10" db="EMBL/GenBank/DDBJ databases">
        <title>Collection of gut derived symbiotic bacterial strains cultured from healthy donors.</title>
        <authorList>
            <person name="Lin H."/>
            <person name="Littmann E."/>
            <person name="Claire K."/>
            <person name="Pamer E."/>
        </authorList>
    </citation>
    <scope>NUCLEOTIDE SEQUENCE</scope>
    <source>
        <strain evidence="2">MSK.22.92</strain>
    </source>
</reference>
<feature type="non-terminal residue" evidence="2">
    <location>
        <position position="85"/>
    </location>
</feature>
<evidence type="ECO:0000259" key="1">
    <source>
        <dbReference type="Pfam" id="PF00248"/>
    </source>
</evidence>
<dbReference type="PRINTS" id="PR00069">
    <property type="entry name" value="ALDKETRDTASE"/>
</dbReference>
<dbReference type="InterPro" id="IPR023210">
    <property type="entry name" value="NADP_OxRdtase_dom"/>
</dbReference>
<accession>A0AAW4WQH9</accession>
<dbReference type="Proteomes" id="UP001197847">
    <property type="component" value="Unassembled WGS sequence"/>
</dbReference>
<comment type="caution">
    <text evidence="2">The sequence shown here is derived from an EMBL/GenBank/DDBJ whole genome shotgun (WGS) entry which is preliminary data.</text>
</comment>
<evidence type="ECO:0000313" key="3">
    <source>
        <dbReference type="Proteomes" id="UP001197847"/>
    </source>
</evidence>
<dbReference type="InterPro" id="IPR020471">
    <property type="entry name" value="AKR"/>
</dbReference>
<dbReference type="InterPro" id="IPR036812">
    <property type="entry name" value="NAD(P)_OxRdtase_dom_sf"/>
</dbReference>
<dbReference type="GO" id="GO:0016491">
    <property type="term" value="F:oxidoreductase activity"/>
    <property type="evidence" value="ECO:0007669"/>
    <property type="project" value="InterPro"/>
</dbReference>
<dbReference type="RefSeq" id="WP_306783796.1">
    <property type="nucleotide sequence ID" value="NZ_JAJFBX010000271.1"/>
</dbReference>